<protein>
    <recommendedName>
        <fullName evidence="12">EamA domain-containing protein</fullName>
    </recommendedName>
</protein>
<dbReference type="GO" id="GO:0005886">
    <property type="term" value="C:plasma membrane"/>
    <property type="evidence" value="ECO:0007669"/>
    <property type="project" value="UniProtKB-SubCell"/>
</dbReference>
<evidence type="ECO:0000256" key="4">
    <source>
        <dbReference type="ARBA" id="ARBA00022519"/>
    </source>
</evidence>
<keyword evidence="14" id="KW-1185">Reference proteome</keyword>
<dbReference type="Proteomes" id="UP000024942">
    <property type="component" value="Unassembled WGS sequence"/>
</dbReference>
<keyword evidence="7" id="KW-0448">Lipopolysaccharide biosynthesis</keyword>
<evidence type="ECO:0000256" key="6">
    <source>
        <dbReference type="ARBA" id="ARBA00022692"/>
    </source>
</evidence>
<evidence type="ECO:0000256" key="3">
    <source>
        <dbReference type="ARBA" id="ARBA00022516"/>
    </source>
</evidence>
<feature type="transmembrane region" description="Helical" evidence="11">
    <location>
        <begin position="49"/>
        <end position="71"/>
    </location>
</feature>
<evidence type="ECO:0000256" key="7">
    <source>
        <dbReference type="ARBA" id="ARBA00022985"/>
    </source>
</evidence>
<evidence type="ECO:0000256" key="11">
    <source>
        <dbReference type="SAM" id="Phobius"/>
    </source>
</evidence>
<keyword evidence="4" id="KW-0997">Cell inner membrane</keyword>
<dbReference type="SUPFAM" id="SSF103481">
    <property type="entry name" value="Multidrug resistance efflux transporter EmrE"/>
    <property type="match status" value="1"/>
</dbReference>
<evidence type="ECO:0000256" key="5">
    <source>
        <dbReference type="ARBA" id="ARBA00022556"/>
    </source>
</evidence>
<dbReference type="PANTHER" id="PTHR30561:SF9">
    <property type="entry name" value="4-AMINO-4-DEOXY-L-ARABINOSE-PHOSPHOUNDECAPRENOL FLIPPASE SUBUNIT ARNF-RELATED"/>
    <property type="match status" value="1"/>
</dbReference>
<evidence type="ECO:0000256" key="9">
    <source>
        <dbReference type="ARBA" id="ARBA00023098"/>
    </source>
</evidence>
<evidence type="ECO:0000256" key="10">
    <source>
        <dbReference type="ARBA" id="ARBA00023136"/>
    </source>
</evidence>
<keyword evidence="10 11" id="KW-0472">Membrane</keyword>
<proteinExistence type="predicted"/>
<evidence type="ECO:0000259" key="12">
    <source>
        <dbReference type="Pfam" id="PF00892"/>
    </source>
</evidence>
<feature type="transmembrane region" description="Helical" evidence="11">
    <location>
        <begin position="78"/>
        <end position="98"/>
    </location>
</feature>
<feature type="transmembrane region" description="Helical" evidence="11">
    <location>
        <begin position="104"/>
        <end position="120"/>
    </location>
</feature>
<dbReference type="STRING" id="1280953.HOC_14673"/>
<organism evidence="13 14">
    <name type="scientific">Hyphomonas oceanitis SCH89</name>
    <dbReference type="NCBI Taxonomy" id="1280953"/>
    <lineage>
        <taxon>Bacteria</taxon>
        <taxon>Pseudomonadati</taxon>
        <taxon>Pseudomonadota</taxon>
        <taxon>Alphaproteobacteria</taxon>
        <taxon>Hyphomonadales</taxon>
        <taxon>Hyphomonadaceae</taxon>
        <taxon>Hyphomonas</taxon>
    </lineage>
</organism>
<dbReference type="InterPro" id="IPR037185">
    <property type="entry name" value="EmrE-like"/>
</dbReference>
<dbReference type="EMBL" id="ARYL01000024">
    <property type="protein sequence ID" value="KDA01644.1"/>
    <property type="molecule type" value="Genomic_DNA"/>
</dbReference>
<evidence type="ECO:0000256" key="8">
    <source>
        <dbReference type="ARBA" id="ARBA00022989"/>
    </source>
</evidence>
<dbReference type="InterPro" id="IPR000390">
    <property type="entry name" value="Small_drug/metabolite_transptr"/>
</dbReference>
<dbReference type="GO" id="GO:0009103">
    <property type="term" value="P:lipopolysaccharide biosynthetic process"/>
    <property type="evidence" value="ECO:0007669"/>
    <property type="project" value="UniProtKB-KW"/>
</dbReference>
<evidence type="ECO:0000313" key="13">
    <source>
        <dbReference type="EMBL" id="KDA01644.1"/>
    </source>
</evidence>
<keyword evidence="2" id="KW-1003">Cell membrane</keyword>
<dbReference type="OrthoDB" id="8454050at2"/>
<name>A0A059G4I3_9PROT</name>
<reference evidence="13 14" key="1">
    <citation type="journal article" date="2014" name="Antonie Van Leeuwenhoek">
        <title>Hyphomonas beringensis sp. nov. and Hyphomonas chukchiensis sp. nov., isolated from surface seawater of the Bering Sea and Chukchi Sea.</title>
        <authorList>
            <person name="Li C."/>
            <person name="Lai Q."/>
            <person name="Li G."/>
            <person name="Dong C."/>
            <person name="Wang J."/>
            <person name="Liao Y."/>
            <person name="Shao Z."/>
        </authorList>
    </citation>
    <scope>NUCLEOTIDE SEQUENCE [LARGE SCALE GENOMIC DNA]</scope>
    <source>
        <strain evidence="13 14">SCH89</strain>
    </source>
</reference>
<evidence type="ECO:0000256" key="2">
    <source>
        <dbReference type="ARBA" id="ARBA00022475"/>
    </source>
</evidence>
<accession>A0A059G4I3</accession>
<dbReference type="PATRIC" id="fig|1280953.3.peg.2952"/>
<feature type="domain" description="EamA" evidence="12">
    <location>
        <begin position="44"/>
        <end position="120"/>
    </location>
</feature>
<keyword evidence="6 11" id="KW-0812">Transmembrane</keyword>
<keyword evidence="5" id="KW-0441">Lipid A biosynthesis</keyword>
<dbReference type="GO" id="GO:0009245">
    <property type="term" value="P:lipid A biosynthetic process"/>
    <property type="evidence" value="ECO:0007669"/>
    <property type="project" value="UniProtKB-KW"/>
</dbReference>
<dbReference type="AlphaFoldDB" id="A0A059G4I3"/>
<evidence type="ECO:0000313" key="14">
    <source>
        <dbReference type="Proteomes" id="UP000024942"/>
    </source>
</evidence>
<dbReference type="InterPro" id="IPR000620">
    <property type="entry name" value="EamA_dom"/>
</dbReference>
<comment type="caution">
    <text evidence="13">The sequence shown here is derived from an EMBL/GenBank/DDBJ whole genome shotgun (WGS) entry which is preliminary data.</text>
</comment>
<dbReference type="Gene3D" id="1.10.3730.20">
    <property type="match status" value="1"/>
</dbReference>
<dbReference type="RefSeq" id="WP_084146346.1">
    <property type="nucleotide sequence ID" value="NZ_ARYL01000024.1"/>
</dbReference>
<dbReference type="Pfam" id="PF00892">
    <property type="entry name" value="EamA"/>
    <property type="match status" value="1"/>
</dbReference>
<keyword evidence="3" id="KW-0444">Lipid biosynthesis</keyword>
<keyword evidence="9" id="KW-0443">Lipid metabolism</keyword>
<keyword evidence="8 11" id="KW-1133">Transmembrane helix</keyword>
<comment type="subcellular location">
    <subcellularLocation>
        <location evidence="1">Cell membrane</location>
        <topology evidence="1">Multi-pass membrane protein</topology>
    </subcellularLocation>
</comment>
<dbReference type="eggNOG" id="COG2076">
    <property type="taxonomic scope" value="Bacteria"/>
</dbReference>
<dbReference type="GO" id="GO:0022857">
    <property type="term" value="F:transmembrane transporter activity"/>
    <property type="evidence" value="ECO:0007669"/>
    <property type="project" value="InterPro"/>
</dbReference>
<sequence length="122" mass="13210">MSAIKALSAPVYGLLVLTPMTIAFGQVLFKMTGAKLAEGPDTPFYSILFNPVFIVAVFLYGVATLAWVYVLKMVPLSMAYSFMALTFVLVPLMAAFFLKEPLTLKYAIGACLIIAGLFVVQS</sequence>
<gene>
    <name evidence="13" type="ORF">HOC_14673</name>
</gene>
<dbReference type="PANTHER" id="PTHR30561">
    <property type="entry name" value="SMR FAMILY PROTON-DEPENDENT DRUG EFFLUX TRANSPORTER SUGE"/>
    <property type="match status" value="1"/>
</dbReference>
<evidence type="ECO:0000256" key="1">
    <source>
        <dbReference type="ARBA" id="ARBA00004651"/>
    </source>
</evidence>